<dbReference type="InterPro" id="IPR050570">
    <property type="entry name" value="Cell_wall_metabolism_enzyme"/>
</dbReference>
<evidence type="ECO:0000313" key="4">
    <source>
        <dbReference type="Proteomes" id="UP000198635"/>
    </source>
</evidence>
<dbReference type="CDD" id="cd12797">
    <property type="entry name" value="M23_peptidase"/>
    <property type="match status" value="1"/>
</dbReference>
<dbReference type="InterPro" id="IPR016047">
    <property type="entry name" value="M23ase_b-sheet_dom"/>
</dbReference>
<evidence type="ECO:0000259" key="2">
    <source>
        <dbReference type="Pfam" id="PF01551"/>
    </source>
</evidence>
<dbReference type="AlphaFoldDB" id="A0A1I3US26"/>
<dbReference type="PANTHER" id="PTHR21666">
    <property type="entry name" value="PEPTIDASE-RELATED"/>
    <property type="match status" value="1"/>
</dbReference>
<organism evidence="3 4">
    <name type="scientific">Desulfomicrobium apsheronum</name>
    <dbReference type="NCBI Taxonomy" id="52560"/>
    <lineage>
        <taxon>Bacteria</taxon>
        <taxon>Pseudomonadati</taxon>
        <taxon>Thermodesulfobacteriota</taxon>
        <taxon>Desulfovibrionia</taxon>
        <taxon>Desulfovibrionales</taxon>
        <taxon>Desulfomicrobiaceae</taxon>
        <taxon>Desulfomicrobium</taxon>
    </lineage>
</organism>
<evidence type="ECO:0000256" key="1">
    <source>
        <dbReference type="SAM" id="SignalP"/>
    </source>
</evidence>
<keyword evidence="3" id="KW-0378">Hydrolase</keyword>
<reference evidence="4" key="1">
    <citation type="submission" date="2016-10" db="EMBL/GenBank/DDBJ databases">
        <authorList>
            <person name="Varghese N."/>
            <person name="Submissions S."/>
        </authorList>
    </citation>
    <scope>NUCLEOTIDE SEQUENCE [LARGE SCALE GENOMIC DNA]</scope>
    <source>
        <strain evidence="4">DSM 5918</strain>
    </source>
</reference>
<evidence type="ECO:0000313" key="3">
    <source>
        <dbReference type="EMBL" id="SFJ84607.1"/>
    </source>
</evidence>
<feature type="domain" description="M23ase beta-sheet core" evidence="2">
    <location>
        <begin position="187"/>
        <end position="281"/>
    </location>
</feature>
<sequence length="291" mass="31630">MMLRCVLFFMLAFLTFPVMQGAALHAAQLRLECPEVIGIGLPFVVRVESDAPLDRLRVEWAGKTLQVPGAGKSSVEFLLGTDVLKSKPGTETLRILKLGLDPLAVQTSILIEDREFPEQRLTVPTEMASPPAAVQERIARENAEVRAVLATVSPDNHLVLPFMRPVPGGVSSAYGLKRFFNDLERNPHRGLDLRAALGDPVRAAAPGRIVLAADHYYGGRSVFLDHGLGVFTVYMHLDEFKVSQGDMVEAGEVIGLAGQTGRVTGPHLHLGLYVLDLAMDPAALFFTNSVQ</sequence>
<dbReference type="RefSeq" id="WP_092374617.1">
    <property type="nucleotide sequence ID" value="NZ_FORX01000008.1"/>
</dbReference>
<protein>
    <submittedName>
        <fullName evidence="3">Murein DD-endopeptidase MepM and murein hydrolase activator NlpD, contain LysM domain</fullName>
    </submittedName>
</protein>
<dbReference type="SUPFAM" id="SSF51261">
    <property type="entry name" value="Duplicated hybrid motif"/>
    <property type="match status" value="1"/>
</dbReference>
<proteinExistence type="predicted"/>
<feature type="signal peptide" evidence="1">
    <location>
        <begin position="1"/>
        <end position="20"/>
    </location>
</feature>
<dbReference type="EMBL" id="FORX01000008">
    <property type="protein sequence ID" value="SFJ84607.1"/>
    <property type="molecule type" value="Genomic_DNA"/>
</dbReference>
<gene>
    <name evidence="3" type="ORF">SAMN04488082_10857</name>
</gene>
<accession>A0A1I3US26</accession>
<keyword evidence="1" id="KW-0732">Signal</keyword>
<dbReference type="InterPro" id="IPR011055">
    <property type="entry name" value="Dup_hybrid_motif"/>
</dbReference>
<dbReference type="Proteomes" id="UP000198635">
    <property type="component" value="Unassembled WGS sequence"/>
</dbReference>
<dbReference type="Pfam" id="PF01551">
    <property type="entry name" value="Peptidase_M23"/>
    <property type="match status" value="1"/>
</dbReference>
<name>A0A1I3US26_9BACT</name>
<dbReference type="PANTHER" id="PTHR21666:SF270">
    <property type="entry name" value="MUREIN HYDROLASE ACTIVATOR ENVC"/>
    <property type="match status" value="1"/>
</dbReference>
<dbReference type="Gene3D" id="2.70.70.10">
    <property type="entry name" value="Glucose Permease (Domain IIA)"/>
    <property type="match status" value="1"/>
</dbReference>
<dbReference type="STRING" id="52560.SAMN04488082_10857"/>
<keyword evidence="4" id="KW-1185">Reference proteome</keyword>
<feature type="chain" id="PRO_5011532679" evidence="1">
    <location>
        <begin position="21"/>
        <end position="291"/>
    </location>
</feature>
<dbReference type="GO" id="GO:0004222">
    <property type="term" value="F:metalloendopeptidase activity"/>
    <property type="evidence" value="ECO:0007669"/>
    <property type="project" value="TreeGrafter"/>
</dbReference>
<dbReference type="OrthoDB" id="9815245at2"/>